<keyword evidence="9" id="KW-1133">Transmembrane helix</keyword>
<dbReference type="Proteomes" id="UP001172708">
    <property type="component" value="Unassembled WGS sequence"/>
</dbReference>
<feature type="transmembrane region" description="Helical" evidence="9">
    <location>
        <begin position="12"/>
        <end position="30"/>
    </location>
</feature>
<dbReference type="InterPro" id="IPR005467">
    <property type="entry name" value="His_kinase_dom"/>
</dbReference>
<dbReference type="PROSITE" id="PS50109">
    <property type="entry name" value="HIS_KIN"/>
    <property type="match status" value="1"/>
</dbReference>
<evidence type="ECO:0000256" key="6">
    <source>
        <dbReference type="ARBA" id="ARBA00022777"/>
    </source>
</evidence>
<dbReference type="CDD" id="cd16917">
    <property type="entry name" value="HATPase_UhpB-NarQ-NarX-like"/>
    <property type="match status" value="1"/>
</dbReference>
<dbReference type="InterPro" id="IPR003594">
    <property type="entry name" value="HATPase_dom"/>
</dbReference>
<evidence type="ECO:0000256" key="3">
    <source>
        <dbReference type="ARBA" id="ARBA00022553"/>
    </source>
</evidence>
<sequence>MSARARPWGRLARPAMIDIAIAGLFIVLTIAESMTADDPRDAWRLVIALVGVTGLAWRRTAPVLVASVLVLSDLLTNPAGEFSTVLALVVAAYTVGFESPTPRRYAGLAVLLVPFVGAAVMREEFEFSDLAASAVFLAGPWLVGVGTAARAERSAEAIALADRLEREQSRREADAIADERARIARELHDVVAHSLTVVTIQLQAIRRRLGDDHADEVRDLSAAEAVAREAMGEMRRLLGVLRGGGDGDLAPQPGLDELPRLIHRLDTTDTPVRLTVEGEPSALSPGMDLAIFRVAQEALTNATRHSEASRIDVVLRWEEHAVSVDVRDDGHGFAPASSGSGHGLVGMRERIALYGGDLRIEPAPGSGLLVRATFPRETSP</sequence>
<reference evidence="11" key="1">
    <citation type="submission" date="2023-06" db="EMBL/GenBank/DDBJ databases">
        <title>Egi l300058.</title>
        <authorList>
            <person name="Gao L."/>
            <person name="Fang B.-Z."/>
            <person name="Li W.-J."/>
        </authorList>
    </citation>
    <scope>NUCLEOTIDE SEQUENCE</scope>
    <source>
        <strain evidence="11">EGI L300058</strain>
    </source>
</reference>
<evidence type="ECO:0000256" key="1">
    <source>
        <dbReference type="ARBA" id="ARBA00000085"/>
    </source>
</evidence>
<dbReference type="RefSeq" id="WP_301140762.1">
    <property type="nucleotide sequence ID" value="NZ_JAUHQA010000001.1"/>
</dbReference>
<name>A0ABT8GDT8_9MICO</name>
<dbReference type="Pfam" id="PF07730">
    <property type="entry name" value="HisKA_3"/>
    <property type="match status" value="1"/>
</dbReference>
<feature type="transmembrane region" description="Helical" evidence="9">
    <location>
        <begin position="104"/>
        <end position="121"/>
    </location>
</feature>
<dbReference type="InterPro" id="IPR011712">
    <property type="entry name" value="Sig_transdc_His_kin_sub3_dim/P"/>
</dbReference>
<feature type="domain" description="Histidine kinase" evidence="10">
    <location>
        <begin position="291"/>
        <end position="378"/>
    </location>
</feature>
<keyword evidence="12" id="KW-1185">Reference proteome</keyword>
<keyword evidence="6 11" id="KW-0418">Kinase</keyword>
<comment type="caution">
    <text evidence="11">The sequence shown here is derived from an EMBL/GenBank/DDBJ whole genome shotgun (WGS) entry which is preliminary data.</text>
</comment>
<dbReference type="SUPFAM" id="SSF55874">
    <property type="entry name" value="ATPase domain of HSP90 chaperone/DNA topoisomerase II/histidine kinase"/>
    <property type="match status" value="1"/>
</dbReference>
<evidence type="ECO:0000259" key="10">
    <source>
        <dbReference type="PROSITE" id="PS50109"/>
    </source>
</evidence>
<evidence type="ECO:0000256" key="5">
    <source>
        <dbReference type="ARBA" id="ARBA00022741"/>
    </source>
</evidence>
<dbReference type="InterPro" id="IPR036890">
    <property type="entry name" value="HATPase_C_sf"/>
</dbReference>
<evidence type="ECO:0000256" key="8">
    <source>
        <dbReference type="ARBA" id="ARBA00023012"/>
    </source>
</evidence>
<keyword evidence="8" id="KW-0902">Two-component regulatory system</keyword>
<keyword evidence="7" id="KW-0067">ATP-binding</keyword>
<keyword evidence="4" id="KW-0808">Transferase</keyword>
<dbReference type="EMBL" id="JAUHQA010000001">
    <property type="protein sequence ID" value="MDN4479592.1"/>
    <property type="molecule type" value="Genomic_DNA"/>
</dbReference>
<dbReference type="InterPro" id="IPR050482">
    <property type="entry name" value="Sensor_HK_TwoCompSys"/>
</dbReference>
<evidence type="ECO:0000256" key="7">
    <source>
        <dbReference type="ARBA" id="ARBA00022840"/>
    </source>
</evidence>
<feature type="transmembrane region" description="Helical" evidence="9">
    <location>
        <begin position="79"/>
        <end position="97"/>
    </location>
</feature>
<dbReference type="PANTHER" id="PTHR24421:SF10">
    <property type="entry name" value="NITRATE_NITRITE SENSOR PROTEIN NARQ"/>
    <property type="match status" value="1"/>
</dbReference>
<dbReference type="InterPro" id="IPR055558">
    <property type="entry name" value="DUF7134"/>
</dbReference>
<comment type="catalytic activity">
    <reaction evidence="1">
        <text>ATP + protein L-histidine = ADP + protein N-phospho-L-histidine.</text>
        <dbReference type="EC" id="2.7.13.3"/>
    </reaction>
</comment>
<dbReference type="SMART" id="SM00387">
    <property type="entry name" value="HATPase_c"/>
    <property type="match status" value="1"/>
</dbReference>
<dbReference type="EC" id="2.7.13.3" evidence="2"/>
<evidence type="ECO:0000256" key="2">
    <source>
        <dbReference type="ARBA" id="ARBA00012438"/>
    </source>
</evidence>
<keyword evidence="3" id="KW-0597">Phosphoprotein</keyword>
<accession>A0ABT8GDT8</accession>
<proteinExistence type="predicted"/>
<evidence type="ECO:0000313" key="12">
    <source>
        <dbReference type="Proteomes" id="UP001172708"/>
    </source>
</evidence>
<dbReference type="Pfam" id="PF23539">
    <property type="entry name" value="DUF7134"/>
    <property type="match status" value="1"/>
</dbReference>
<protein>
    <recommendedName>
        <fullName evidence="2">histidine kinase</fullName>
        <ecNumber evidence="2">2.7.13.3</ecNumber>
    </recommendedName>
</protein>
<dbReference type="Pfam" id="PF02518">
    <property type="entry name" value="HATPase_c"/>
    <property type="match status" value="1"/>
</dbReference>
<evidence type="ECO:0000313" key="11">
    <source>
        <dbReference type="EMBL" id="MDN4479592.1"/>
    </source>
</evidence>
<evidence type="ECO:0000256" key="4">
    <source>
        <dbReference type="ARBA" id="ARBA00022679"/>
    </source>
</evidence>
<keyword evidence="9" id="KW-0472">Membrane</keyword>
<dbReference type="PANTHER" id="PTHR24421">
    <property type="entry name" value="NITRATE/NITRITE SENSOR PROTEIN NARX-RELATED"/>
    <property type="match status" value="1"/>
</dbReference>
<dbReference type="Gene3D" id="1.20.5.1930">
    <property type="match status" value="1"/>
</dbReference>
<gene>
    <name evidence="11" type="ORF">QQX02_01460</name>
</gene>
<keyword evidence="9" id="KW-0812">Transmembrane</keyword>
<dbReference type="GO" id="GO:0016301">
    <property type="term" value="F:kinase activity"/>
    <property type="evidence" value="ECO:0007669"/>
    <property type="project" value="UniProtKB-KW"/>
</dbReference>
<organism evidence="11 12">
    <name type="scientific">Demequina muriae</name>
    <dbReference type="NCBI Taxonomy" id="3051664"/>
    <lineage>
        <taxon>Bacteria</taxon>
        <taxon>Bacillati</taxon>
        <taxon>Actinomycetota</taxon>
        <taxon>Actinomycetes</taxon>
        <taxon>Micrococcales</taxon>
        <taxon>Demequinaceae</taxon>
        <taxon>Demequina</taxon>
    </lineage>
</organism>
<evidence type="ECO:0000256" key="9">
    <source>
        <dbReference type="SAM" id="Phobius"/>
    </source>
</evidence>
<dbReference type="Gene3D" id="3.30.565.10">
    <property type="entry name" value="Histidine kinase-like ATPase, C-terminal domain"/>
    <property type="match status" value="1"/>
</dbReference>
<keyword evidence="5" id="KW-0547">Nucleotide-binding</keyword>